<keyword evidence="3" id="KW-1185">Reference proteome</keyword>
<evidence type="ECO:0000256" key="1">
    <source>
        <dbReference type="SAM" id="Phobius"/>
    </source>
</evidence>
<evidence type="ECO:0000313" key="3">
    <source>
        <dbReference type="Proteomes" id="UP000820977"/>
    </source>
</evidence>
<keyword evidence="1" id="KW-0812">Transmembrane</keyword>
<gene>
    <name evidence="2" type="ORF">HPS54_07890</name>
</gene>
<dbReference type="Pfam" id="PF04342">
    <property type="entry name" value="DMT_6"/>
    <property type="match status" value="1"/>
</dbReference>
<dbReference type="EMBL" id="JABKKJ010000011">
    <property type="protein sequence ID" value="NPE25430.1"/>
    <property type="molecule type" value="Genomic_DNA"/>
</dbReference>
<feature type="transmembrane region" description="Helical" evidence="1">
    <location>
        <begin position="7"/>
        <end position="24"/>
    </location>
</feature>
<keyword evidence="1" id="KW-0472">Membrane</keyword>
<feature type="transmembrane region" description="Helical" evidence="1">
    <location>
        <begin position="102"/>
        <end position="120"/>
    </location>
</feature>
<feature type="transmembrane region" description="Helical" evidence="1">
    <location>
        <begin position="76"/>
        <end position="96"/>
    </location>
</feature>
<name>A0ABX2B620_9BACT</name>
<sequence>MNGLYTIILLILSNVFMTIAWYGHLKLQQSGISNNWSLLGVIAFSWAIAFFEYCCQVPANRMGFVGNGGPFTLVQLKVVQECISLGVFAVIANIMFQGQNLHWNHILAFFFIICAVYLVFMK</sequence>
<dbReference type="PANTHER" id="PTHR38482:SF1">
    <property type="entry name" value="DMT FAMILY PROTEIN"/>
    <property type="match status" value="1"/>
</dbReference>
<dbReference type="Proteomes" id="UP000820977">
    <property type="component" value="Unassembled WGS sequence"/>
</dbReference>
<evidence type="ECO:0000313" key="2">
    <source>
        <dbReference type="EMBL" id="NPE25430.1"/>
    </source>
</evidence>
<dbReference type="RefSeq" id="WP_172344896.1">
    <property type="nucleotide sequence ID" value="NZ_CASTNK010000010.1"/>
</dbReference>
<dbReference type="PANTHER" id="PTHR38482">
    <property type="entry name" value="DMT FAMILY PROTEIN"/>
    <property type="match status" value="1"/>
</dbReference>
<proteinExistence type="predicted"/>
<organism evidence="2 3">
    <name type="scientific">Xylanibacter caecicola</name>
    <dbReference type="NCBI Taxonomy" id="2736294"/>
    <lineage>
        <taxon>Bacteria</taxon>
        <taxon>Pseudomonadati</taxon>
        <taxon>Bacteroidota</taxon>
        <taxon>Bacteroidia</taxon>
        <taxon>Bacteroidales</taxon>
        <taxon>Prevotellaceae</taxon>
        <taxon>Xylanibacter</taxon>
    </lineage>
</organism>
<feature type="transmembrane region" description="Helical" evidence="1">
    <location>
        <begin position="36"/>
        <end position="55"/>
    </location>
</feature>
<dbReference type="PIRSF" id="PIRSF021239">
    <property type="entry name" value="UCP021239"/>
    <property type="match status" value="1"/>
</dbReference>
<accession>A0ABX2B620</accession>
<reference evidence="2 3" key="1">
    <citation type="submission" date="2020-05" db="EMBL/GenBank/DDBJ databases">
        <title>Distinct polysaccharide utilization as determinants for interspecies competition between intestinal Prevotella spp.</title>
        <authorList>
            <person name="Galvez E.J.C."/>
            <person name="Iljazovic A."/>
            <person name="Strowig T."/>
        </authorList>
    </citation>
    <scope>NUCLEOTIDE SEQUENCE [LARGE SCALE GENOMIC DNA]</scope>
    <source>
        <strain evidence="2 3">PCHR</strain>
    </source>
</reference>
<protein>
    <submittedName>
        <fullName evidence="2">DMT family protein</fullName>
    </submittedName>
</protein>
<comment type="caution">
    <text evidence="2">The sequence shown here is derived from an EMBL/GenBank/DDBJ whole genome shotgun (WGS) entry which is preliminary data.</text>
</comment>
<keyword evidence="1" id="KW-1133">Transmembrane helix</keyword>
<dbReference type="InterPro" id="IPR007437">
    <property type="entry name" value="DUF486"/>
</dbReference>